<dbReference type="SUPFAM" id="SSF55073">
    <property type="entry name" value="Nucleotide cyclase"/>
    <property type="match status" value="1"/>
</dbReference>
<dbReference type="GO" id="GO:0006171">
    <property type="term" value="P:cAMP biosynthetic process"/>
    <property type="evidence" value="ECO:0007669"/>
    <property type="project" value="TreeGrafter"/>
</dbReference>
<dbReference type="SMART" id="SM01080">
    <property type="entry name" value="CHASE2"/>
    <property type="match status" value="1"/>
</dbReference>
<dbReference type="PANTHER" id="PTHR43081">
    <property type="entry name" value="ADENYLATE CYCLASE, TERMINAL-DIFFERENTIATION SPECIFIC-RELATED"/>
    <property type="match status" value="1"/>
</dbReference>
<dbReference type="Pfam" id="PF00211">
    <property type="entry name" value="Guanylate_cyc"/>
    <property type="match status" value="1"/>
</dbReference>
<dbReference type="CDD" id="cd07302">
    <property type="entry name" value="CHD"/>
    <property type="match status" value="1"/>
</dbReference>
<protein>
    <submittedName>
        <fullName evidence="3">Class 3 adenylate cyclase</fullName>
    </submittedName>
</protein>
<evidence type="ECO:0000256" key="1">
    <source>
        <dbReference type="SAM" id="Phobius"/>
    </source>
</evidence>
<dbReference type="SMART" id="SM00044">
    <property type="entry name" value="CYCc"/>
    <property type="match status" value="1"/>
</dbReference>
<reference evidence="3 4" key="1">
    <citation type="submission" date="2018-06" db="EMBL/GenBank/DDBJ databases">
        <title>Genomic Encyclopedia of Type Strains, Phase IV (KMG-IV): sequencing the most valuable type-strain genomes for metagenomic binning, comparative biology and taxonomic classification.</title>
        <authorList>
            <person name="Goeker M."/>
        </authorList>
    </citation>
    <scope>NUCLEOTIDE SEQUENCE [LARGE SCALE GENOMIC DNA]</scope>
    <source>
        <strain evidence="3 4">DSM 25532</strain>
    </source>
</reference>
<dbReference type="GO" id="GO:0035556">
    <property type="term" value="P:intracellular signal transduction"/>
    <property type="evidence" value="ECO:0007669"/>
    <property type="project" value="InterPro"/>
</dbReference>
<evidence type="ECO:0000259" key="2">
    <source>
        <dbReference type="PROSITE" id="PS50125"/>
    </source>
</evidence>
<accession>A0A366HVK5</accession>
<name>A0A366HVK5_9BACT</name>
<comment type="caution">
    <text evidence="3">The sequence shown here is derived from an EMBL/GenBank/DDBJ whole genome shotgun (WGS) entry which is preliminary data.</text>
</comment>
<gene>
    <name evidence="3" type="ORF">DES53_101391</name>
</gene>
<sequence>MTNNSLKNLLSTESAVHQRVLAMMILGAFGVLAIVYGWDNTRDLMERRDRSVLDEYHDSSRKTPARDDIVILGIDDASQKLDTLWPEEIDASPALKEMKKQWQWRRRVWAPVLDRLFEAGAKYVFLDLTFKAPAHDDEDDRLLREALERHKGKVVVGGKWEIEAAVGNKRIVQNTENVPLMVPSPTAVGEEFATSDMFGILNFFGEANLDGVVRSANYWVSVNQLIQQGIVTGQLDPTEVARPSVAMVLGRKIDPEAAAKAGALERIRYCDLDSYPPLSIHQIFVDELWKNNFGNGAAFKEKIVMVGATASDLQDFQETTLGRVEGVRVHAHALTALLANSFVHDAPPWWTWASLVLGAVLAWTLVTFVRHPLATLAVLVLLTVGAYAGTFYMFDIHSIEASPVPFVVALDLCGVAGITGNYLMQRRAQQRAVRLLARYTSPEMAKEMTRDRTSLYNALGGTERTVTVLFSDVRGFTSMSENMSPTEIVGQLNEYLSKMVERVFKQKGLVDKFIGDAVMALWGSMRGQQNVDGDREDARRAVMSALEMRKALTELNADWVKRDIQELKFGIGIHQGPVVVGNIGAESPYEKMDITVIGDSVNTASRLEGLTKQYGVDLLVSDAVRHHLGDDFVCRTTDLVRASGKLKPVEVFAVIGLANGQRPPGLDQFEAGVKRYREEKFLEAKELFLQAEAAGLGDQLTYEYIHRCDTLAANPPRDWSGVYTATKK</sequence>
<dbReference type="Proteomes" id="UP000253426">
    <property type="component" value="Unassembled WGS sequence"/>
</dbReference>
<dbReference type="EMBL" id="QNRR01000001">
    <property type="protein sequence ID" value="RBP47594.1"/>
    <property type="molecule type" value="Genomic_DNA"/>
</dbReference>
<feature type="transmembrane region" description="Helical" evidence="1">
    <location>
        <begin position="376"/>
        <end position="394"/>
    </location>
</feature>
<keyword evidence="1" id="KW-1133">Transmembrane helix</keyword>
<keyword evidence="1" id="KW-0472">Membrane</keyword>
<feature type="transmembrane region" description="Helical" evidence="1">
    <location>
        <begin position="406"/>
        <end position="424"/>
    </location>
</feature>
<dbReference type="PANTHER" id="PTHR43081:SF1">
    <property type="entry name" value="ADENYLATE CYCLASE, TERMINAL-DIFFERENTIATION SPECIFIC"/>
    <property type="match status" value="1"/>
</dbReference>
<dbReference type="InterPro" id="IPR029787">
    <property type="entry name" value="Nucleotide_cyclase"/>
</dbReference>
<dbReference type="OrthoDB" id="9806704at2"/>
<dbReference type="GO" id="GO:0004016">
    <property type="term" value="F:adenylate cyclase activity"/>
    <property type="evidence" value="ECO:0007669"/>
    <property type="project" value="UniProtKB-ARBA"/>
</dbReference>
<dbReference type="InterPro" id="IPR007890">
    <property type="entry name" value="CHASE2"/>
</dbReference>
<feature type="transmembrane region" description="Helical" evidence="1">
    <location>
        <begin position="349"/>
        <end position="369"/>
    </location>
</feature>
<evidence type="ECO:0000313" key="4">
    <source>
        <dbReference type="Proteomes" id="UP000253426"/>
    </source>
</evidence>
<feature type="transmembrane region" description="Helical" evidence="1">
    <location>
        <begin position="20"/>
        <end position="38"/>
    </location>
</feature>
<keyword evidence="1" id="KW-0812">Transmembrane</keyword>
<evidence type="ECO:0000313" key="3">
    <source>
        <dbReference type="EMBL" id="RBP47594.1"/>
    </source>
</evidence>
<dbReference type="PROSITE" id="PS50125">
    <property type="entry name" value="GUANYLATE_CYCLASE_2"/>
    <property type="match status" value="1"/>
</dbReference>
<dbReference type="AlphaFoldDB" id="A0A366HVK5"/>
<dbReference type="Gene3D" id="3.30.70.1230">
    <property type="entry name" value="Nucleotide cyclase"/>
    <property type="match status" value="1"/>
</dbReference>
<keyword evidence="4" id="KW-1185">Reference proteome</keyword>
<proteinExistence type="predicted"/>
<dbReference type="InterPro" id="IPR050697">
    <property type="entry name" value="Adenylyl/Guanylyl_Cyclase_3/4"/>
</dbReference>
<dbReference type="RefSeq" id="WP_113956516.1">
    <property type="nucleotide sequence ID" value="NZ_QNRR01000001.1"/>
</dbReference>
<organism evidence="3 4">
    <name type="scientific">Roseimicrobium gellanilyticum</name>
    <dbReference type="NCBI Taxonomy" id="748857"/>
    <lineage>
        <taxon>Bacteria</taxon>
        <taxon>Pseudomonadati</taxon>
        <taxon>Verrucomicrobiota</taxon>
        <taxon>Verrucomicrobiia</taxon>
        <taxon>Verrucomicrobiales</taxon>
        <taxon>Verrucomicrobiaceae</taxon>
        <taxon>Roseimicrobium</taxon>
    </lineage>
</organism>
<dbReference type="Pfam" id="PF05226">
    <property type="entry name" value="CHASE2"/>
    <property type="match status" value="1"/>
</dbReference>
<dbReference type="InterPro" id="IPR001054">
    <property type="entry name" value="A/G_cyclase"/>
</dbReference>
<feature type="domain" description="Guanylate cyclase" evidence="2">
    <location>
        <begin position="467"/>
        <end position="608"/>
    </location>
</feature>